<evidence type="ECO:0000313" key="6">
    <source>
        <dbReference type="EMBL" id="MCJ0742588.1"/>
    </source>
</evidence>
<dbReference type="NCBIfam" id="TIGR02937">
    <property type="entry name" value="sigma70-ECF"/>
    <property type="match status" value="1"/>
</dbReference>
<dbReference type="InterPro" id="IPR039425">
    <property type="entry name" value="RNA_pol_sigma-70-like"/>
</dbReference>
<proteinExistence type="inferred from homology"/>
<comment type="caution">
    <text evidence="6">The sequence shown here is derived from an EMBL/GenBank/DDBJ whole genome shotgun (WGS) entry which is preliminary data.</text>
</comment>
<dbReference type="InterPro" id="IPR053812">
    <property type="entry name" value="HTH_Sigma70_ECF-like"/>
</dbReference>
<dbReference type="InterPro" id="IPR013324">
    <property type="entry name" value="RNA_pol_sigma_r3/r4-like"/>
</dbReference>
<organism evidence="6 7">
    <name type="scientific">Pedobacter montanisoli</name>
    <dbReference type="NCBI Taxonomy" id="2923277"/>
    <lineage>
        <taxon>Bacteria</taxon>
        <taxon>Pseudomonadati</taxon>
        <taxon>Bacteroidota</taxon>
        <taxon>Sphingobacteriia</taxon>
        <taxon>Sphingobacteriales</taxon>
        <taxon>Sphingobacteriaceae</taxon>
        <taxon>Pedobacter</taxon>
    </lineage>
</organism>
<dbReference type="RefSeq" id="WP_243361123.1">
    <property type="nucleotide sequence ID" value="NZ_JALGBH010000001.1"/>
</dbReference>
<dbReference type="InterPro" id="IPR036388">
    <property type="entry name" value="WH-like_DNA-bd_sf"/>
</dbReference>
<feature type="domain" description="RNA polymerase sigma-70 ECF-like HTH" evidence="5">
    <location>
        <begin position="10"/>
        <end position="176"/>
    </location>
</feature>
<dbReference type="PANTHER" id="PTHR43133:SF46">
    <property type="entry name" value="RNA POLYMERASE SIGMA-70 FACTOR ECF SUBFAMILY"/>
    <property type="match status" value="1"/>
</dbReference>
<gene>
    <name evidence="6" type="ORF">MMF97_07685</name>
</gene>
<keyword evidence="3" id="KW-0731">Sigma factor</keyword>
<sequence>MSLTAIHNEATILSQIADGNEEAFRKLFMAYHNQLAEHVYFLTHSKEVTEEIVHDVFVKIWTNRQDLDQIEKFTAYLFIICRNHTLNTLRKIAKTQQADSVYKNEQLNSWGTNEIDYGDFDELLGKSIDLLPSQQQQVFKYRMKGIKNPEIATKMGISTESVRKYYKLALTALVKHVKMHQSLITLLTLLLHTENLVN</sequence>
<dbReference type="SUPFAM" id="SSF88659">
    <property type="entry name" value="Sigma3 and sigma4 domains of RNA polymerase sigma factors"/>
    <property type="match status" value="1"/>
</dbReference>
<dbReference type="Gene3D" id="1.10.1740.10">
    <property type="match status" value="1"/>
</dbReference>
<dbReference type="SUPFAM" id="SSF88946">
    <property type="entry name" value="Sigma2 domain of RNA polymerase sigma factors"/>
    <property type="match status" value="1"/>
</dbReference>
<evidence type="ECO:0000256" key="2">
    <source>
        <dbReference type="ARBA" id="ARBA00023015"/>
    </source>
</evidence>
<reference evidence="6" key="1">
    <citation type="submission" date="2022-03" db="EMBL/GenBank/DDBJ databases">
        <authorList>
            <person name="Woo C.Y."/>
        </authorList>
    </citation>
    <scope>NUCLEOTIDE SEQUENCE</scope>
    <source>
        <strain evidence="6">CYS-01</strain>
    </source>
</reference>
<evidence type="ECO:0000313" key="7">
    <source>
        <dbReference type="Proteomes" id="UP001165460"/>
    </source>
</evidence>
<evidence type="ECO:0000256" key="4">
    <source>
        <dbReference type="ARBA" id="ARBA00023163"/>
    </source>
</evidence>
<dbReference type="Pfam" id="PF07638">
    <property type="entry name" value="Sigma70_ECF"/>
    <property type="match status" value="1"/>
</dbReference>
<dbReference type="Proteomes" id="UP001165460">
    <property type="component" value="Unassembled WGS sequence"/>
</dbReference>
<accession>A0ABS9ZWA1</accession>
<dbReference type="EMBL" id="JALGBH010000001">
    <property type="protein sequence ID" value="MCJ0742588.1"/>
    <property type="molecule type" value="Genomic_DNA"/>
</dbReference>
<dbReference type="PANTHER" id="PTHR43133">
    <property type="entry name" value="RNA POLYMERASE ECF-TYPE SIGMA FACTO"/>
    <property type="match status" value="1"/>
</dbReference>
<name>A0ABS9ZWA1_9SPHI</name>
<evidence type="ECO:0000259" key="5">
    <source>
        <dbReference type="Pfam" id="PF07638"/>
    </source>
</evidence>
<evidence type="ECO:0000256" key="1">
    <source>
        <dbReference type="ARBA" id="ARBA00010641"/>
    </source>
</evidence>
<dbReference type="InterPro" id="IPR013325">
    <property type="entry name" value="RNA_pol_sigma_r2"/>
</dbReference>
<protein>
    <submittedName>
        <fullName evidence="6">Sigma-70 family RNA polymerase sigma factor</fullName>
    </submittedName>
</protein>
<keyword evidence="2" id="KW-0805">Transcription regulation</keyword>
<dbReference type="Gene3D" id="1.10.10.10">
    <property type="entry name" value="Winged helix-like DNA-binding domain superfamily/Winged helix DNA-binding domain"/>
    <property type="match status" value="1"/>
</dbReference>
<comment type="similarity">
    <text evidence="1">Belongs to the sigma-70 factor family. ECF subfamily.</text>
</comment>
<keyword evidence="7" id="KW-1185">Reference proteome</keyword>
<evidence type="ECO:0000256" key="3">
    <source>
        <dbReference type="ARBA" id="ARBA00023082"/>
    </source>
</evidence>
<dbReference type="InterPro" id="IPR014284">
    <property type="entry name" value="RNA_pol_sigma-70_dom"/>
</dbReference>
<keyword evidence="4" id="KW-0804">Transcription</keyword>